<name>A0A1Q9LBT7_9PSEU</name>
<reference evidence="2 3" key="1">
    <citation type="submission" date="2016-10" db="EMBL/GenBank/DDBJ databases">
        <title>The Draft Genome Sequence of Actinokineospora bangkokensis 44EHWT reveals the biosynthetic pathway of antifungal compounds Thailandins with unusual extender unit butylmalonyl-CoA.</title>
        <authorList>
            <person name="Greule A."/>
            <person name="Intra B."/>
            <person name="Flemming S."/>
            <person name="Rommel M.G."/>
            <person name="Panbangred W."/>
            <person name="Bechthold A."/>
        </authorList>
    </citation>
    <scope>NUCLEOTIDE SEQUENCE [LARGE SCALE GENOMIC DNA]</scope>
    <source>
        <strain evidence="2 3">44EHW</strain>
    </source>
</reference>
<keyword evidence="1" id="KW-0732">Signal</keyword>
<feature type="chain" id="PRO_5012683594" evidence="1">
    <location>
        <begin position="20"/>
        <end position="243"/>
    </location>
</feature>
<accession>A0A1Q9LBT7</accession>
<evidence type="ECO:0000313" key="2">
    <source>
        <dbReference type="EMBL" id="OLR89465.1"/>
    </source>
</evidence>
<dbReference type="STRING" id="1193682.BJP25_05085"/>
<proteinExistence type="predicted"/>
<evidence type="ECO:0000256" key="1">
    <source>
        <dbReference type="SAM" id="SignalP"/>
    </source>
</evidence>
<gene>
    <name evidence="2" type="ORF">BJP25_05085</name>
</gene>
<dbReference type="AlphaFoldDB" id="A0A1Q9LBT7"/>
<dbReference type="EMBL" id="MKQR01000032">
    <property type="protein sequence ID" value="OLR89465.1"/>
    <property type="molecule type" value="Genomic_DNA"/>
</dbReference>
<comment type="caution">
    <text evidence="2">The sequence shown here is derived from an EMBL/GenBank/DDBJ whole genome shotgun (WGS) entry which is preliminary data.</text>
</comment>
<dbReference type="Proteomes" id="UP000186040">
    <property type="component" value="Unassembled WGS sequence"/>
</dbReference>
<feature type="signal peptide" evidence="1">
    <location>
        <begin position="1"/>
        <end position="19"/>
    </location>
</feature>
<organism evidence="2 3">
    <name type="scientific">Actinokineospora bangkokensis</name>
    <dbReference type="NCBI Taxonomy" id="1193682"/>
    <lineage>
        <taxon>Bacteria</taxon>
        <taxon>Bacillati</taxon>
        <taxon>Actinomycetota</taxon>
        <taxon>Actinomycetes</taxon>
        <taxon>Pseudonocardiales</taxon>
        <taxon>Pseudonocardiaceae</taxon>
        <taxon>Actinokineospora</taxon>
    </lineage>
</organism>
<sequence length="243" mass="23145">MTTLLAATALAVVPTTASASPQPAGGAAGSSPVAGTAAALSRLTGSAGAAPQATDSSATVGGGMALFGIDAVDLGPLAPCAAGGPTSATTPGAASDNQSVVYGSGSTTCATDPATGESRATATGRTFKLDALKPYGGPAIRVSSYSATCSTTPNGSRSSITLGGVTGLDLPTTIPQNFSTKIPGATPTDPPLALVTANSVVTPEPGDGSATVSALRIQFFPQGGQGSGTITLATVTCTPDSGD</sequence>
<protein>
    <submittedName>
        <fullName evidence="2">Uncharacterized protein</fullName>
    </submittedName>
</protein>
<keyword evidence="3" id="KW-1185">Reference proteome</keyword>
<evidence type="ECO:0000313" key="3">
    <source>
        <dbReference type="Proteomes" id="UP000186040"/>
    </source>
</evidence>